<evidence type="ECO:0000259" key="2">
    <source>
        <dbReference type="SMART" id="SM00471"/>
    </source>
</evidence>
<dbReference type="AlphaFoldDB" id="A0AA46I662"/>
<dbReference type="PANTHER" id="PTHR36442">
    <property type="entry name" value="CYCLIC-DI-AMP PHOSPHODIESTERASE PGPH"/>
    <property type="match status" value="1"/>
</dbReference>
<keyword evidence="4" id="KW-1185">Reference proteome</keyword>
<comment type="caution">
    <text evidence="3">The sequence shown here is derived from an EMBL/GenBank/DDBJ whole genome shotgun (WGS) entry which is preliminary data.</text>
</comment>
<dbReference type="PANTHER" id="PTHR36442:SF1">
    <property type="entry name" value="CYCLIC-DI-AMP PHOSPHODIESTERASE PGPH"/>
    <property type="match status" value="1"/>
</dbReference>
<feature type="transmembrane region" description="Helical" evidence="1">
    <location>
        <begin position="327"/>
        <end position="351"/>
    </location>
</feature>
<dbReference type="InterPro" id="IPR003607">
    <property type="entry name" value="HD/PDEase_dom"/>
</dbReference>
<protein>
    <submittedName>
        <fullName evidence="3">Metal dependent phosphohydrolase</fullName>
    </submittedName>
</protein>
<evidence type="ECO:0000313" key="3">
    <source>
        <dbReference type="EMBL" id="TDT71864.1"/>
    </source>
</evidence>
<dbReference type="RefSeq" id="WP_134112459.1">
    <property type="nucleotide sequence ID" value="NZ_SOBG01000002.1"/>
</dbReference>
<proteinExistence type="predicted"/>
<feature type="transmembrane region" description="Helical" evidence="1">
    <location>
        <begin position="264"/>
        <end position="283"/>
    </location>
</feature>
<feature type="transmembrane region" description="Helical" evidence="1">
    <location>
        <begin position="388"/>
        <end position="406"/>
    </location>
</feature>
<feature type="transmembrane region" description="Helical" evidence="1">
    <location>
        <begin position="295"/>
        <end position="315"/>
    </location>
</feature>
<feature type="domain" description="HD/PDEase" evidence="2">
    <location>
        <begin position="468"/>
        <end position="623"/>
    </location>
</feature>
<gene>
    <name evidence="3" type="ORF">EV215_0556</name>
</gene>
<dbReference type="Pfam" id="PF07698">
    <property type="entry name" value="7TM-7TMR_HD"/>
    <property type="match status" value="1"/>
</dbReference>
<dbReference type="EMBL" id="SOBG01000002">
    <property type="protein sequence ID" value="TDT71864.1"/>
    <property type="molecule type" value="Genomic_DNA"/>
</dbReference>
<reference evidence="3 4" key="1">
    <citation type="submission" date="2019-03" db="EMBL/GenBank/DDBJ databases">
        <title>Genomic Encyclopedia of Type Strains, Phase IV (KMG-IV): sequencing the most valuable type-strain genomes for metagenomic binning, comparative biology and taxonomic classification.</title>
        <authorList>
            <person name="Goeker M."/>
        </authorList>
    </citation>
    <scope>NUCLEOTIDE SEQUENCE [LARGE SCALE GENOMIC DNA]</scope>
    <source>
        <strain evidence="3 4">DSM 100055</strain>
    </source>
</reference>
<dbReference type="Proteomes" id="UP000294678">
    <property type="component" value="Unassembled WGS sequence"/>
</dbReference>
<sequence>MINFDFFGRKFIFKIEKISTKKEKKKLPDDKIFINRIMFFILFLFFFSISNYIQIFRKNPYKIGDTLQKPIIAPFTFKYSDEEKKKEIIDNLIKNSEGIYERNRVVEQKVFEDLSTFINAMKYENSKLKIDYINAVLPLLSKTDIEKLLNIKDYDKLHSQILLELNNYFNQGIKEKDLIKIKNSLNSNSELPKKIAVSFLKSNYIFSYEKTEEKLKNELLNIKDVNITINAGDIILKKNEVITKEKLKMLNQLGLFNMRDNFKIFFGTFIYLIILSIIFYFALERNIKDKILNNNIFLATAIITIIYFITSRFIAKNLFWLLPFEAITLILGLLVNINYSLIINGFLLLYLLPIFGYNYQLFIILLFSLIFTSGLIKSIKNRTDMVSVGLYISLIKILVGTAVLLISKKNIVNIILMNSELFGSGIFSGMLTIALLPYFEETFNILTKLKLVELGDLSHPLLRKMALEAPGTFNHSMLVATLSEQAAECIGADSTFTRVACYYHDIGKMKRPNFYVENQHSGVNPHDNLSPTLSTMIIKAHTKDGQEMGKKYKIPKEIRDIMAEHQGTTLLAYFYNKVKKNNPDINESDFRYDGPKPKTKESAIIMLADSIEAAVRSMDDKNPLEVEKMVRRIIGNKMEDAQLSDADLTLKEIELIINSFVKTFQGVYHSRIKYPGQK</sequence>
<dbReference type="InterPro" id="IPR011621">
    <property type="entry name" value="Metal-dep_PHydrolase_7TM_intra"/>
</dbReference>
<evidence type="ECO:0000256" key="1">
    <source>
        <dbReference type="SAM" id="Phobius"/>
    </source>
</evidence>
<dbReference type="CDD" id="cd00077">
    <property type="entry name" value="HDc"/>
    <property type="match status" value="1"/>
</dbReference>
<dbReference type="NCBIfam" id="TIGR00277">
    <property type="entry name" value="HDIG"/>
    <property type="match status" value="1"/>
</dbReference>
<dbReference type="SUPFAM" id="SSF109604">
    <property type="entry name" value="HD-domain/PDEase-like"/>
    <property type="match status" value="1"/>
</dbReference>
<name>A0AA46I662_9FUSO</name>
<keyword evidence="1" id="KW-1133">Transmembrane helix</keyword>
<organism evidence="3 4">
    <name type="scientific">Hypnocyclicus thermotrophus</name>
    <dbReference type="NCBI Taxonomy" id="1627895"/>
    <lineage>
        <taxon>Bacteria</taxon>
        <taxon>Fusobacteriati</taxon>
        <taxon>Fusobacteriota</taxon>
        <taxon>Fusobacteriia</taxon>
        <taxon>Fusobacteriales</taxon>
        <taxon>Fusobacteriaceae</taxon>
        <taxon>Hypnocyclicus</taxon>
    </lineage>
</organism>
<feature type="transmembrane region" description="Helical" evidence="1">
    <location>
        <begin position="357"/>
        <end position="376"/>
    </location>
</feature>
<dbReference type="InterPro" id="IPR052722">
    <property type="entry name" value="PgpH_phosphodiesterase"/>
</dbReference>
<dbReference type="Pfam" id="PF01966">
    <property type="entry name" value="HD"/>
    <property type="match status" value="1"/>
</dbReference>
<accession>A0AA46I662</accession>
<evidence type="ECO:0000313" key="4">
    <source>
        <dbReference type="Proteomes" id="UP000294678"/>
    </source>
</evidence>
<feature type="transmembrane region" description="Helical" evidence="1">
    <location>
        <begin position="421"/>
        <end position="439"/>
    </location>
</feature>
<dbReference type="Pfam" id="PF07697">
    <property type="entry name" value="7TMR-HDED"/>
    <property type="match status" value="1"/>
</dbReference>
<dbReference type="InterPro" id="IPR006674">
    <property type="entry name" value="HD_domain"/>
</dbReference>
<dbReference type="InterPro" id="IPR006675">
    <property type="entry name" value="HDIG_dom"/>
</dbReference>
<dbReference type="Gene3D" id="1.10.3210.10">
    <property type="entry name" value="Hypothetical protein af1432"/>
    <property type="match status" value="1"/>
</dbReference>
<feature type="transmembrane region" description="Helical" evidence="1">
    <location>
        <begin position="33"/>
        <end position="53"/>
    </location>
</feature>
<keyword evidence="1" id="KW-0472">Membrane</keyword>
<dbReference type="SMART" id="SM00471">
    <property type="entry name" value="HDc"/>
    <property type="match status" value="1"/>
</dbReference>
<keyword evidence="1" id="KW-0812">Transmembrane</keyword>
<dbReference type="InterPro" id="IPR011624">
    <property type="entry name" value="Metal-dep_PHydrolase_7TM_extra"/>
</dbReference>